<feature type="compositionally biased region" description="Low complexity" evidence="1">
    <location>
        <begin position="1"/>
        <end position="14"/>
    </location>
</feature>
<accession>A0A6P6S2J5</accession>
<feature type="compositionally biased region" description="Low complexity" evidence="1">
    <location>
        <begin position="32"/>
        <end position="46"/>
    </location>
</feature>
<name>A0A6P6S2J5_9EIME</name>
<feature type="compositionally biased region" description="Basic and acidic residues" evidence="1">
    <location>
        <begin position="49"/>
        <end position="58"/>
    </location>
</feature>
<feature type="region of interest" description="Disordered" evidence="1">
    <location>
        <begin position="1"/>
        <end position="66"/>
    </location>
</feature>
<sequence>KQQQQELRQQQQRKQQLEADRWSDDEAQTATSSSSGDGSSSSSSSGALQKEHLKEPEYAHVTGGLTPDEMLQEAATAATAATAAAAAATAAGPAASAGAEAGKACGRHTAHPPHFLARKYSIHGRKLTATTQHTMRIGLLSPSAPLALEPDGSQPSHEAPGEDAASLAECPGGVEDSTLH</sequence>
<feature type="compositionally biased region" description="Basic and acidic residues" evidence="1">
    <location>
        <begin position="15"/>
        <end position="24"/>
    </location>
</feature>
<organism evidence="2 3">
    <name type="scientific">Cyclospora cayetanensis</name>
    <dbReference type="NCBI Taxonomy" id="88456"/>
    <lineage>
        <taxon>Eukaryota</taxon>
        <taxon>Sar</taxon>
        <taxon>Alveolata</taxon>
        <taxon>Apicomplexa</taxon>
        <taxon>Conoidasida</taxon>
        <taxon>Coccidia</taxon>
        <taxon>Eucoccidiorida</taxon>
        <taxon>Eimeriorina</taxon>
        <taxon>Eimeriidae</taxon>
        <taxon>Cyclospora</taxon>
    </lineage>
</organism>
<protein>
    <submittedName>
        <fullName evidence="3">Uncharacterized protein LOC113147580</fullName>
    </submittedName>
</protein>
<dbReference type="OrthoDB" id="4822at2759"/>
<reference evidence="3" key="1">
    <citation type="submission" date="2025-08" db="UniProtKB">
        <authorList>
            <consortium name="RefSeq"/>
        </authorList>
    </citation>
    <scope>IDENTIFICATION</scope>
</reference>
<evidence type="ECO:0000313" key="2">
    <source>
        <dbReference type="Proteomes" id="UP000515125"/>
    </source>
</evidence>
<feature type="compositionally biased region" description="Low complexity" evidence="1">
    <location>
        <begin position="83"/>
        <end position="104"/>
    </location>
</feature>
<proteinExistence type="predicted"/>
<feature type="region of interest" description="Disordered" evidence="1">
    <location>
        <begin position="83"/>
        <end position="107"/>
    </location>
</feature>
<feature type="non-terminal residue" evidence="3">
    <location>
        <position position="1"/>
    </location>
</feature>
<gene>
    <name evidence="3" type="primary">LOC113147580</name>
</gene>
<dbReference type="AlphaFoldDB" id="A0A6P6S2J5"/>
<keyword evidence="2" id="KW-1185">Reference proteome</keyword>
<evidence type="ECO:0000256" key="1">
    <source>
        <dbReference type="SAM" id="MobiDB-lite"/>
    </source>
</evidence>
<evidence type="ECO:0000313" key="3">
    <source>
        <dbReference type="RefSeq" id="XP_026194376.1"/>
    </source>
</evidence>
<feature type="region of interest" description="Disordered" evidence="1">
    <location>
        <begin position="140"/>
        <end position="180"/>
    </location>
</feature>
<dbReference type="Proteomes" id="UP000515125">
    <property type="component" value="Unplaced"/>
</dbReference>
<dbReference type="GeneID" id="113147580"/>
<dbReference type="RefSeq" id="XP_026194376.1">
    <property type="nucleotide sequence ID" value="XM_026338591.1"/>
</dbReference>